<proteinExistence type="predicted"/>
<comment type="caution">
    <text evidence="1">The sequence shown here is derived from an EMBL/GenBank/DDBJ whole genome shotgun (WGS) entry which is preliminary data.</text>
</comment>
<gene>
    <name evidence="1" type="ORF">PLEPLA_LOCUS10149</name>
</gene>
<evidence type="ECO:0000313" key="2">
    <source>
        <dbReference type="Proteomes" id="UP001153269"/>
    </source>
</evidence>
<organism evidence="1 2">
    <name type="scientific">Pleuronectes platessa</name>
    <name type="common">European plaice</name>
    <dbReference type="NCBI Taxonomy" id="8262"/>
    <lineage>
        <taxon>Eukaryota</taxon>
        <taxon>Metazoa</taxon>
        <taxon>Chordata</taxon>
        <taxon>Craniata</taxon>
        <taxon>Vertebrata</taxon>
        <taxon>Euteleostomi</taxon>
        <taxon>Actinopterygii</taxon>
        <taxon>Neopterygii</taxon>
        <taxon>Teleostei</taxon>
        <taxon>Neoteleostei</taxon>
        <taxon>Acanthomorphata</taxon>
        <taxon>Carangaria</taxon>
        <taxon>Pleuronectiformes</taxon>
        <taxon>Pleuronectoidei</taxon>
        <taxon>Pleuronectidae</taxon>
        <taxon>Pleuronectes</taxon>
    </lineage>
</organism>
<keyword evidence="2" id="KW-1185">Reference proteome</keyword>
<dbReference type="Proteomes" id="UP001153269">
    <property type="component" value="Unassembled WGS sequence"/>
</dbReference>
<reference evidence="1" key="1">
    <citation type="submission" date="2020-03" db="EMBL/GenBank/DDBJ databases">
        <authorList>
            <person name="Weist P."/>
        </authorList>
    </citation>
    <scope>NUCLEOTIDE SEQUENCE</scope>
</reference>
<evidence type="ECO:0000313" key="1">
    <source>
        <dbReference type="EMBL" id="CAB1422260.1"/>
    </source>
</evidence>
<name>A0A9N7U0F0_PLEPL</name>
<sequence>MASTSAGSAPGGGSVELEYILRVPQDEMSHEDTVIVVLMEFVCNEDTVIVVLMEFVCNEDTSSLC</sequence>
<accession>A0A9N7U0F0</accession>
<dbReference type="EMBL" id="CADEAL010000571">
    <property type="protein sequence ID" value="CAB1422260.1"/>
    <property type="molecule type" value="Genomic_DNA"/>
</dbReference>
<protein>
    <submittedName>
        <fullName evidence="1">Uncharacterized protein</fullName>
    </submittedName>
</protein>
<dbReference type="AlphaFoldDB" id="A0A9N7U0F0"/>